<dbReference type="EMBL" id="MU157841">
    <property type="protein sequence ID" value="KAF9530235.1"/>
    <property type="molecule type" value="Genomic_DNA"/>
</dbReference>
<sequence length="110" mass="11942">MQLRPFFALLALVFALPAGAAAIESRSFTLHRGPPKTTSSNAVLTGSGDDLLVRSGQPSTHYGGPPKFQAPTSITPHLNLHDAPQSRFIPRPPLTPFLLRTLRTSYYEST</sequence>
<reference evidence="3" key="1">
    <citation type="submission" date="2020-11" db="EMBL/GenBank/DDBJ databases">
        <authorList>
            <consortium name="DOE Joint Genome Institute"/>
            <person name="Ahrendt S."/>
            <person name="Riley R."/>
            <person name="Andreopoulos W."/>
            <person name="Labutti K."/>
            <person name="Pangilinan J."/>
            <person name="Ruiz-Duenas F.J."/>
            <person name="Barrasa J.M."/>
            <person name="Sanchez-Garcia M."/>
            <person name="Camarero S."/>
            <person name="Miyauchi S."/>
            <person name="Serrano A."/>
            <person name="Linde D."/>
            <person name="Babiker R."/>
            <person name="Drula E."/>
            <person name="Ayuso-Fernandez I."/>
            <person name="Pacheco R."/>
            <person name="Padilla G."/>
            <person name="Ferreira P."/>
            <person name="Barriuso J."/>
            <person name="Kellner H."/>
            <person name="Castanera R."/>
            <person name="Alfaro M."/>
            <person name="Ramirez L."/>
            <person name="Pisabarro A.G."/>
            <person name="Kuo A."/>
            <person name="Tritt A."/>
            <person name="Lipzen A."/>
            <person name="He G."/>
            <person name="Yan M."/>
            <person name="Ng V."/>
            <person name="Cullen D."/>
            <person name="Martin F."/>
            <person name="Rosso M.-N."/>
            <person name="Henrissat B."/>
            <person name="Hibbett D."/>
            <person name="Martinez A.T."/>
            <person name="Grigoriev I.V."/>
        </authorList>
    </citation>
    <scope>NUCLEOTIDE SEQUENCE</scope>
    <source>
        <strain evidence="3">CBS 506.95</strain>
    </source>
</reference>
<organism evidence="3 4">
    <name type="scientific">Crepidotus variabilis</name>
    <dbReference type="NCBI Taxonomy" id="179855"/>
    <lineage>
        <taxon>Eukaryota</taxon>
        <taxon>Fungi</taxon>
        <taxon>Dikarya</taxon>
        <taxon>Basidiomycota</taxon>
        <taxon>Agaricomycotina</taxon>
        <taxon>Agaricomycetes</taxon>
        <taxon>Agaricomycetidae</taxon>
        <taxon>Agaricales</taxon>
        <taxon>Agaricineae</taxon>
        <taxon>Crepidotaceae</taxon>
        <taxon>Crepidotus</taxon>
    </lineage>
</organism>
<dbReference type="Proteomes" id="UP000807306">
    <property type="component" value="Unassembled WGS sequence"/>
</dbReference>
<name>A0A9P6EJI3_9AGAR</name>
<keyword evidence="4" id="KW-1185">Reference proteome</keyword>
<evidence type="ECO:0000313" key="4">
    <source>
        <dbReference type="Proteomes" id="UP000807306"/>
    </source>
</evidence>
<feature type="region of interest" description="Disordered" evidence="1">
    <location>
        <begin position="55"/>
        <end position="75"/>
    </location>
</feature>
<evidence type="ECO:0000313" key="3">
    <source>
        <dbReference type="EMBL" id="KAF9530235.1"/>
    </source>
</evidence>
<keyword evidence="2" id="KW-0732">Signal</keyword>
<protein>
    <submittedName>
        <fullName evidence="3">Uncharacterized protein</fullName>
    </submittedName>
</protein>
<dbReference type="AlphaFoldDB" id="A0A9P6EJI3"/>
<gene>
    <name evidence="3" type="ORF">CPB83DRAFT_892851</name>
</gene>
<comment type="caution">
    <text evidence="3">The sequence shown here is derived from an EMBL/GenBank/DDBJ whole genome shotgun (WGS) entry which is preliminary data.</text>
</comment>
<evidence type="ECO:0000256" key="1">
    <source>
        <dbReference type="SAM" id="MobiDB-lite"/>
    </source>
</evidence>
<feature type="signal peptide" evidence="2">
    <location>
        <begin position="1"/>
        <end position="22"/>
    </location>
</feature>
<feature type="chain" id="PRO_5040157545" evidence="2">
    <location>
        <begin position="23"/>
        <end position="110"/>
    </location>
</feature>
<accession>A0A9P6EJI3</accession>
<proteinExistence type="predicted"/>
<evidence type="ECO:0000256" key="2">
    <source>
        <dbReference type="SAM" id="SignalP"/>
    </source>
</evidence>